<evidence type="ECO:0000313" key="2">
    <source>
        <dbReference type="Proteomes" id="UP000198985"/>
    </source>
</evidence>
<evidence type="ECO:0000313" key="1">
    <source>
        <dbReference type="EMBL" id="SEE61119.1"/>
    </source>
</evidence>
<proteinExistence type="predicted"/>
<protein>
    <submittedName>
        <fullName evidence="1">Uncharacterized protein</fullName>
    </submittedName>
</protein>
<dbReference type="Proteomes" id="UP000198985">
    <property type="component" value="Unassembled WGS sequence"/>
</dbReference>
<sequence length="64" mass="6813">MKKPLAGFPTRGIKVRIHSPLIGTTLSAFMASGFFGSEMLNTPLLKCASIFSASTPLGRFVVVN</sequence>
<name>A0A1H5K8R7_9PSED</name>
<organism evidence="1 2">
    <name type="scientific">Pseudomonas migulae</name>
    <dbReference type="NCBI Taxonomy" id="78543"/>
    <lineage>
        <taxon>Bacteria</taxon>
        <taxon>Pseudomonadati</taxon>
        <taxon>Pseudomonadota</taxon>
        <taxon>Gammaproteobacteria</taxon>
        <taxon>Pseudomonadales</taxon>
        <taxon>Pseudomonadaceae</taxon>
        <taxon>Pseudomonas</taxon>
    </lineage>
</organism>
<reference evidence="1 2" key="1">
    <citation type="submission" date="2016-10" db="EMBL/GenBank/DDBJ databases">
        <authorList>
            <person name="de Groot N.N."/>
        </authorList>
    </citation>
    <scope>NUCLEOTIDE SEQUENCE [LARGE SCALE GENOMIC DNA]</scope>
    <source>
        <strain evidence="1 2">BS3662</strain>
    </source>
</reference>
<accession>A0A1H5K8R7</accession>
<gene>
    <name evidence="1" type="ORF">SAMN04490194_3068</name>
</gene>
<dbReference type="AlphaFoldDB" id="A0A1H5K8R7"/>
<dbReference type="EMBL" id="FNTY01000002">
    <property type="protein sequence ID" value="SEE61119.1"/>
    <property type="molecule type" value="Genomic_DNA"/>
</dbReference>